<comment type="subcellular location">
    <subcellularLocation>
        <location evidence="1">Membrane</location>
        <topology evidence="1">Multi-pass membrane protein</topology>
    </subcellularLocation>
</comment>
<keyword evidence="4 6" id="KW-1133">Transmembrane helix</keyword>
<evidence type="ECO:0000256" key="2">
    <source>
        <dbReference type="ARBA" id="ARBA00009142"/>
    </source>
</evidence>
<dbReference type="GO" id="GO:0031464">
    <property type="term" value="C:Cul4A-RING E3 ubiquitin ligase complex"/>
    <property type="evidence" value="ECO:0007669"/>
    <property type="project" value="TreeGrafter"/>
</dbReference>
<evidence type="ECO:0000313" key="8">
    <source>
        <dbReference type="Proteomes" id="UP000195402"/>
    </source>
</evidence>
<dbReference type="PANTHER" id="PTHR14255:SF31">
    <property type="entry name" value="SULFITE EXPORTER TAUE_SAFE FAMILY PROTEIN 3-LIKE"/>
    <property type="match status" value="1"/>
</dbReference>
<protein>
    <submittedName>
        <fullName evidence="7">Transmembrane protein TauE like</fullName>
    </submittedName>
</protein>
<comment type="caution">
    <text evidence="7">The sequence shown here is derived from an EMBL/GenBank/DDBJ whole genome shotgun (WGS) entry which is preliminary data.</text>
</comment>
<evidence type="ECO:0000313" key="7">
    <source>
        <dbReference type="EMBL" id="OVA04516.1"/>
    </source>
</evidence>
<organism evidence="7 8">
    <name type="scientific">Macleaya cordata</name>
    <name type="common">Five-seeded plume-poppy</name>
    <name type="synonym">Bocconia cordata</name>
    <dbReference type="NCBI Taxonomy" id="56857"/>
    <lineage>
        <taxon>Eukaryota</taxon>
        <taxon>Viridiplantae</taxon>
        <taxon>Streptophyta</taxon>
        <taxon>Embryophyta</taxon>
        <taxon>Tracheophyta</taxon>
        <taxon>Spermatophyta</taxon>
        <taxon>Magnoliopsida</taxon>
        <taxon>Ranunculales</taxon>
        <taxon>Papaveraceae</taxon>
        <taxon>Papaveroideae</taxon>
        <taxon>Macleaya</taxon>
    </lineage>
</organism>
<feature type="transmembrane region" description="Helical" evidence="6">
    <location>
        <begin position="64"/>
        <end position="83"/>
    </location>
</feature>
<keyword evidence="5 6" id="KW-0472">Membrane</keyword>
<evidence type="ECO:0000256" key="1">
    <source>
        <dbReference type="ARBA" id="ARBA00004141"/>
    </source>
</evidence>
<dbReference type="InterPro" id="IPR002781">
    <property type="entry name" value="TM_pro_TauE-like"/>
</dbReference>
<dbReference type="PANTHER" id="PTHR14255">
    <property type="entry name" value="CEREBLON"/>
    <property type="match status" value="1"/>
</dbReference>
<proteinExistence type="inferred from homology"/>
<feature type="transmembrane region" description="Helical" evidence="6">
    <location>
        <begin position="21"/>
        <end position="44"/>
    </location>
</feature>
<keyword evidence="3 6" id="KW-0812">Transmembrane</keyword>
<feature type="transmembrane region" description="Helical" evidence="6">
    <location>
        <begin position="205"/>
        <end position="226"/>
    </location>
</feature>
<dbReference type="GO" id="GO:0016567">
    <property type="term" value="P:protein ubiquitination"/>
    <property type="evidence" value="ECO:0007669"/>
    <property type="project" value="TreeGrafter"/>
</dbReference>
<dbReference type="OrthoDB" id="434519at2759"/>
<keyword evidence="8" id="KW-1185">Reference proteome</keyword>
<feature type="transmembrane region" description="Helical" evidence="6">
    <location>
        <begin position="95"/>
        <end position="118"/>
    </location>
</feature>
<name>A0A200Q226_MACCD</name>
<feature type="transmembrane region" description="Helical" evidence="6">
    <location>
        <begin position="380"/>
        <end position="405"/>
    </location>
</feature>
<feature type="transmembrane region" description="Helical" evidence="6">
    <location>
        <begin position="349"/>
        <end position="368"/>
    </location>
</feature>
<evidence type="ECO:0000256" key="6">
    <source>
        <dbReference type="SAM" id="Phobius"/>
    </source>
</evidence>
<dbReference type="STRING" id="56857.A0A200Q226"/>
<dbReference type="InParanoid" id="A0A200Q226"/>
<feature type="transmembrane region" description="Helical" evidence="6">
    <location>
        <begin position="281"/>
        <end position="307"/>
    </location>
</feature>
<dbReference type="Proteomes" id="UP000195402">
    <property type="component" value="Unassembled WGS sequence"/>
</dbReference>
<feature type="transmembrane region" description="Helical" evidence="6">
    <location>
        <begin position="238"/>
        <end position="260"/>
    </location>
</feature>
<reference evidence="7 8" key="1">
    <citation type="journal article" date="2017" name="Mol. Plant">
        <title>The Genome of Medicinal Plant Macleaya cordata Provides New Insights into Benzylisoquinoline Alkaloids Metabolism.</title>
        <authorList>
            <person name="Liu X."/>
            <person name="Liu Y."/>
            <person name="Huang P."/>
            <person name="Ma Y."/>
            <person name="Qing Z."/>
            <person name="Tang Q."/>
            <person name="Cao H."/>
            <person name="Cheng P."/>
            <person name="Zheng Y."/>
            <person name="Yuan Z."/>
            <person name="Zhou Y."/>
            <person name="Liu J."/>
            <person name="Tang Z."/>
            <person name="Zhuo Y."/>
            <person name="Zhang Y."/>
            <person name="Yu L."/>
            <person name="Huang J."/>
            <person name="Yang P."/>
            <person name="Peng Q."/>
            <person name="Zhang J."/>
            <person name="Jiang W."/>
            <person name="Zhang Z."/>
            <person name="Lin K."/>
            <person name="Ro D.K."/>
            <person name="Chen X."/>
            <person name="Xiong X."/>
            <person name="Shang Y."/>
            <person name="Huang S."/>
            <person name="Zeng J."/>
        </authorList>
    </citation>
    <scope>NUCLEOTIDE SEQUENCE [LARGE SCALE GENOMIC DNA]</scope>
    <source>
        <strain evidence="8">cv. BLH2017</strain>
        <tissue evidence="7">Root</tissue>
    </source>
</reference>
<dbReference type="GO" id="GO:0016020">
    <property type="term" value="C:membrane"/>
    <property type="evidence" value="ECO:0007669"/>
    <property type="project" value="UniProtKB-SubCell"/>
</dbReference>
<sequence length="420" mass="46233">MEIRRPRGGCGGDMQEMEFGWRMVVGTIIGFFGAALGSIGGVGGGGFFVPMLTLFIGFDPKSSITISKCMIMGAAGSTVYYNLRLRHPTMDLPIIDYDLAMLFQPMLMLGISIGVAFNVIFADWMVTILLIILFVATSTKAFLKGIETWKKETIMKKVRFSPKKMSTYSDNTLLWISDDPEQEYKPLPSGPAASRVEKVSLMENVFWREFMVLLFVWVAFLVVQIVKTYATTCSAEYWILNSLQVPIALSVSLYEAICLYRGKRVIASIGKEITDWKVHQLLLYCCCGIIAGIVGGLLGLGGGFILGPLFLELGVPPQVASATSTFAMAFSSSMSVVQYYLLKRFPVPYAAYFIFVATVAAFTGQYVVRKLIMLLGRASLIIFILALTIFVSAISLGGVGIASMVEKLEHHQYMGFDSLC</sequence>
<evidence type="ECO:0000256" key="4">
    <source>
        <dbReference type="ARBA" id="ARBA00022989"/>
    </source>
</evidence>
<gene>
    <name evidence="7" type="ORF">BVC80_1715g31</name>
</gene>
<dbReference type="AlphaFoldDB" id="A0A200Q226"/>
<dbReference type="OMA" id="IMAYNVS"/>
<comment type="similarity">
    <text evidence="2">Belongs to the 4-toluene sulfonate uptake permease (TSUP) (TC 2.A.102) family.</text>
</comment>
<evidence type="ECO:0000256" key="3">
    <source>
        <dbReference type="ARBA" id="ARBA00022692"/>
    </source>
</evidence>
<accession>A0A200Q226</accession>
<feature type="transmembrane region" description="Helical" evidence="6">
    <location>
        <begin position="124"/>
        <end position="143"/>
    </location>
</feature>
<evidence type="ECO:0000256" key="5">
    <source>
        <dbReference type="ARBA" id="ARBA00023136"/>
    </source>
</evidence>
<dbReference type="Pfam" id="PF01925">
    <property type="entry name" value="TauE"/>
    <property type="match status" value="2"/>
</dbReference>
<dbReference type="EMBL" id="MVGT01003299">
    <property type="protein sequence ID" value="OVA04516.1"/>
    <property type="molecule type" value="Genomic_DNA"/>
</dbReference>